<reference evidence="2 3" key="1">
    <citation type="submission" date="2017-05" db="EMBL/GenBank/DDBJ databases">
        <title>The Genome Sequence of Candida krusei Ckrusei653.</title>
        <authorList>
            <person name="Cuomo C."/>
            <person name="Forche A."/>
            <person name="Young S."/>
            <person name="Abouelleil A."/>
            <person name="Cao P."/>
            <person name="Chapman S."/>
            <person name="Cusick C."/>
            <person name="Shea T."/>
            <person name="Nusbaum C."/>
            <person name="Birren B."/>
        </authorList>
    </citation>
    <scope>NUCLEOTIDE SEQUENCE [LARGE SCALE GENOMIC DNA]</scope>
    <source>
        <strain evidence="2 3">Ckrusei653</strain>
    </source>
</reference>
<feature type="region of interest" description="Disordered" evidence="1">
    <location>
        <begin position="1"/>
        <end position="35"/>
    </location>
</feature>
<accession>A0A1Z8JQP2</accession>
<protein>
    <submittedName>
        <fullName evidence="2">Uncharacterized protein</fullName>
    </submittedName>
</protein>
<dbReference type="AlphaFoldDB" id="A0A1Z8JQP2"/>
<feature type="compositionally biased region" description="Polar residues" evidence="1">
    <location>
        <begin position="1"/>
        <end position="16"/>
    </location>
</feature>
<organism evidence="2 3">
    <name type="scientific">Pichia kudriavzevii</name>
    <name type="common">Yeast</name>
    <name type="synonym">Issatchenkia orientalis</name>
    <dbReference type="NCBI Taxonomy" id="4909"/>
    <lineage>
        <taxon>Eukaryota</taxon>
        <taxon>Fungi</taxon>
        <taxon>Dikarya</taxon>
        <taxon>Ascomycota</taxon>
        <taxon>Saccharomycotina</taxon>
        <taxon>Pichiomycetes</taxon>
        <taxon>Pichiales</taxon>
        <taxon>Pichiaceae</taxon>
        <taxon>Pichia</taxon>
    </lineage>
</organism>
<evidence type="ECO:0000256" key="1">
    <source>
        <dbReference type="SAM" id="MobiDB-lite"/>
    </source>
</evidence>
<name>A0A1Z8JQP2_PICKU</name>
<dbReference type="Proteomes" id="UP000195871">
    <property type="component" value="Unassembled WGS sequence"/>
</dbReference>
<gene>
    <name evidence="2" type="ORF">CAS74_002487</name>
</gene>
<dbReference type="VEuPathDB" id="FungiDB:C5L36_0D05040"/>
<proteinExistence type="predicted"/>
<comment type="caution">
    <text evidence="2">The sequence shown here is derived from an EMBL/GenBank/DDBJ whole genome shotgun (WGS) entry which is preliminary data.</text>
</comment>
<dbReference type="EMBL" id="NHMM01000003">
    <property type="protein sequence ID" value="OUT22742.1"/>
    <property type="molecule type" value="Genomic_DNA"/>
</dbReference>
<sequence length="1136" mass="132431">MSSSASARLNSTTIDNNLPLYGNKDSSEHSNTLSIKDSDMSNQILSNDLNIKTSNHVMSQNNNVSTNYNLTMQGDVVRFPVVQPTYPSVIFHEQPQPSSYHSFDHHRQKIEFKQQQMSYENIHNTQCNPLYLQHPLAQHHQILLQPQDINQYQPMQPLDQFNQPQQQAQNYAFQREVIQPQQQQIYHPYQSGYVQQHVQQHQPHYINQPRLHSPYQFVSNRVNKPPHTNSHNHRNHLKFLSSFPSCDQTRVIDYRYDRSLSNPQSIQWFEQSVYNLNPSFDSRSYTNRSNSSIQFDNSFQDLSNAASNNHHLPGDSLSFIGMHVPYPDLNYLNLAREPNVESSGLALSNKCSTFEPMFNEKQFKTQSDDLKIINIPNDHPSPLSGGSPFDAANHATTVDTKANNYDDSNFGNQSLLATLFISKFNSTRFLKFAEIHFSSFLQTIEKLNISTDQFPSHDIDSDKCFRKSREKLLLQWNDTQSSLSLNFCTCMKFVSYDSKPSACPFKCEEPILNHKNVTFSIELFNNFIISILNNKSLRSYLKNTIRPKRIPGATRIIYKGDEKDADLDFIFTFTIVSPNLKMKNPNSDNYAPLCLVLNELPPELKYRPEFVFLICFNDLNQPEPIVNKLLEPMFLYFEHLRNNPLRISLNRHEYRFKILLLFGLSNADNNKRNLLNASNVTLDYPCSLCPIPSVTVENQSCVTYSLVYNSRKIERIDKNNYKETVVEPMIRFSERKREKLYKTKVLDSLSFSKHVFVDPLNATLLCVFKNGILSIEQSIKTAHELENLFKNPKIVSQLTNSIFSVPTDSIDIDDLKVLQRILPFFFRFELSEMFDASSRLKENITYRLKSLSVLLELNSYITDKKGFSSLIEEIENLSKSNKFEHLNKLLNVSLHYMIHLYNDWEKFGTPNVASLLEMDKAIDKYGELVGTNAKPIKEKELCDRVKLLNIQNCMKVFNYRVPKYSTFEFMEIVPIPGNQLSQRWRVKVNEFCNRFLSKKEGFENIGLFRKDHIENRPSLQPTRFNLARIRNFRRSVGWRYIYINSMNQITHMNHETNEKVSAVFIEYRMTNTEKWYCQTTRDRPKFQVSESLSMDPPSREMKSVWLDDIRLVNLRVVGETHWIYDPQLTLDSVFNI</sequence>
<evidence type="ECO:0000313" key="3">
    <source>
        <dbReference type="Proteomes" id="UP000195871"/>
    </source>
</evidence>
<evidence type="ECO:0000313" key="2">
    <source>
        <dbReference type="EMBL" id="OUT22742.1"/>
    </source>
</evidence>